<sequence length="181" mass="19823">MAVLRMGESGDGRSVMDEGVMKMYGSEHMGSVDINERVDDLTADELIEDRPLKRSVWIGLALFAVSMAIPGASRTGGWPISEFVSAVGAWCIVIPLIMVSWHQFRTKRHFGVILHLVCPVIGAIMVAARVVLVPLGVSPIFLNVWSIGGTFLIFPLVQQLIDLLSGSVDMENGGRQVRYQE</sequence>
<organism evidence="2 3">
    <name type="scientific">Bifidobacterium callitrichos</name>
    <dbReference type="NCBI Taxonomy" id="762209"/>
    <lineage>
        <taxon>Bacteria</taxon>
        <taxon>Bacillati</taxon>
        <taxon>Actinomycetota</taxon>
        <taxon>Actinomycetes</taxon>
        <taxon>Bifidobacteriales</taxon>
        <taxon>Bifidobacteriaceae</taxon>
        <taxon>Bifidobacterium</taxon>
    </lineage>
</organism>
<keyword evidence="1" id="KW-1133">Transmembrane helix</keyword>
<feature type="transmembrane region" description="Helical" evidence="1">
    <location>
        <begin position="78"/>
        <end position="98"/>
    </location>
</feature>
<comment type="caution">
    <text evidence="2">The sequence shown here is derived from an EMBL/GenBank/DDBJ whole genome shotgun (WGS) entry which is preliminary data.</text>
</comment>
<evidence type="ECO:0000313" key="2">
    <source>
        <dbReference type="EMBL" id="KAA8817705.1"/>
    </source>
</evidence>
<evidence type="ECO:0000313" key="3">
    <source>
        <dbReference type="Proteomes" id="UP000326060"/>
    </source>
</evidence>
<proteinExistence type="predicted"/>
<reference evidence="2 3" key="1">
    <citation type="journal article" date="2019" name="Syst. Appl. Microbiol.">
        <title>Characterization of Bifidobacterium species in feaces of the Egyptian fruit bat: Description of B. vespertilionis sp. nov. and B. rousetti sp. nov.</title>
        <authorList>
            <person name="Modesto M."/>
            <person name="Satti M."/>
            <person name="Watanabe K."/>
            <person name="Puglisi E."/>
            <person name="Morelli L."/>
            <person name="Huang C.-H."/>
            <person name="Liou J.-S."/>
            <person name="Miyashita M."/>
            <person name="Tamura T."/>
            <person name="Saito S."/>
            <person name="Mori K."/>
            <person name="Huang L."/>
            <person name="Sciavilla P."/>
            <person name="Sandri C."/>
            <person name="Spiezio C."/>
            <person name="Vitali F."/>
            <person name="Cavalieri D."/>
            <person name="Perpetuini G."/>
            <person name="Tofalo R."/>
            <person name="Bonetti A."/>
            <person name="Arita M."/>
            <person name="Mattarelli P."/>
        </authorList>
    </citation>
    <scope>NUCLEOTIDE SEQUENCE [LARGE SCALE GENOMIC DNA]</scope>
    <source>
        <strain evidence="2 3">RST27</strain>
    </source>
</reference>
<dbReference type="RefSeq" id="WP_150393831.1">
    <property type="nucleotide sequence ID" value="NZ_RZJP01000001.1"/>
</dbReference>
<feature type="transmembrane region" description="Helical" evidence="1">
    <location>
        <begin position="55"/>
        <end position="72"/>
    </location>
</feature>
<accession>A0A5M9ZFG7</accession>
<feature type="transmembrane region" description="Helical" evidence="1">
    <location>
        <begin position="110"/>
        <end position="132"/>
    </location>
</feature>
<name>A0A5M9ZFG7_9BIFI</name>
<protein>
    <submittedName>
        <fullName evidence="2">Uncharacterized protein</fullName>
    </submittedName>
</protein>
<gene>
    <name evidence="2" type="ORF">EMB92_04010</name>
</gene>
<feature type="transmembrane region" description="Helical" evidence="1">
    <location>
        <begin position="138"/>
        <end position="157"/>
    </location>
</feature>
<dbReference type="EMBL" id="RZJP01000001">
    <property type="protein sequence ID" value="KAA8817705.1"/>
    <property type="molecule type" value="Genomic_DNA"/>
</dbReference>
<keyword evidence="1" id="KW-0812">Transmembrane</keyword>
<dbReference type="Proteomes" id="UP000326060">
    <property type="component" value="Unassembled WGS sequence"/>
</dbReference>
<keyword evidence="1" id="KW-0472">Membrane</keyword>
<dbReference type="AlphaFoldDB" id="A0A5M9ZFG7"/>
<evidence type="ECO:0000256" key="1">
    <source>
        <dbReference type="SAM" id="Phobius"/>
    </source>
</evidence>